<dbReference type="EMBL" id="RQFP01000001">
    <property type="protein sequence ID" value="TGK95201.1"/>
    <property type="molecule type" value="Genomic_DNA"/>
</dbReference>
<dbReference type="RefSeq" id="WP_100791116.1">
    <property type="nucleotide sequence ID" value="NZ_NPDQ01000005.1"/>
</dbReference>
<organism evidence="5 6">
    <name type="scientific">Leptospira brenneri</name>
    <dbReference type="NCBI Taxonomy" id="2023182"/>
    <lineage>
        <taxon>Bacteria</taxon>
        <taxon>Pseudomonadati</taxon>
        <taxon>Spirochaetota</taxon>
        <taxon>Spirochaetia</taxon>
        <taxon>Leptospirales</taxon>
        <taxon>Leptospiraceae</taxon>
        <taxon>Leptospira</taxon>
    </lineage>
</organism>
<evidence type="ECO:0000256" key="2">
    <source>
        <dbReference type="SAM" id="Coils"/>
    </source>
</evidence>
<evidence type="ECO:0000259" key="3">
    <source>
        <dbReference type="PROSITE" id="PS50110"/>
    </source>
</evidence>
<comment type="caution">
    <text evidence="1">Lacks conserved residue(s) required for the propagation of feature annotation.</text>
</comment>
<dbReference type="PANTHER" id="PTHR43081">
    <property type="entry name" value="ADENYLATE CYCLASE, TERMINAL-DIFFERENTIATION SPECIFIC-RELATED"/>
    <property type="match status" value="1"/>
</dbReference>
<dbReference type="OrthoDB" id="9806704at2"/>
<feature type="domain" description="Guanylate cyclase" evidence="4">
    <location>
        <begin position="227"/>
        <end position="359"/>
    </location>
</feature>
<dbReference type="InterPro" id="IPR011006">
    <property type="entry name" value="CheY-like_superfamily"/>
</dbReference>
<evidence type="ECO:0000256" key="1">
    <source>
        <dbReference type="PROSITE-ProRule" id="PRU00169"/>
    </source>
</evidence>
<feature type="domain" description="Response regulatory" evidence="3">
    <location>
        <begin position="10"/>
        <end position="131"/>
    </location>
</feature>
<dbReference type="Gene3D" id="3.40.50.2300">
    <property type="match status" value="1"/>
</dbReference>
<dbReference type="SUPFAM" id="SSF55073">
    <property type="entry name" value="Nucleotide cyclase"/>
    <property type="match status" value="1"/>
</dbReference>
<evidence type="ECO:0000313" key="5">
    <source>
        <dbReference type="EMBL" id="TGK95201.1"/>
    </source>
</evidence>
<keyword evidence="2" id="KW-0175">Coiled coil</keyword>
<protein>
    <submittedName>
        <fullName evidence="5">Response regulator</fullName>
    </submittedName>
</protein>
<dbReference type="CDD" id="cd07302">
    <property type="entry name" value="CHD"/>
    <property type="match status" value="1"/>
</dbReference>
<dbReference type="InterPro" id="IPR029787">
    <property type="entry name" value="Nucleotide_cyclase"/>
</dbReference>
<feature type="coiled-coil region" evidence="2">
    <location>
        <begin position="163"/>
        <end position="197"/>
    </location>
</feature>
<reference evidence="5" key="1">
    <citation type="journal article" date="2019" name="PLoS Negl. Trop. Dis.">
        <title>Revisiting the worldwide diversity of Leptospira species in the environment.</title>
        <authorList>
            <person name="Vincent A.T."/>
            <person name="Schiettekatte O."/>
            <person name="Bourhy P."/>
            <person name="Veyrier F.J."/>
            <person name="Picardeau M."/>
        </authorList>
    </citation>
    <scope>NUCLEOTIDE SEQUENCE [LARGE SCALE GENOMIC DNA]</scope>
    <source>
        <strain evidence="5">201800277</strain>
    </source>
</reference>
<evidence type="ECO:0000313" key="6">
    <source>
        <dbReference type="Proteomes" id="UP000297891"/>
    </source>
</evidence>
<dbReference type="GO" id="GO:0006171">
    <property type="term" value="P:cAMP biosynthetic process"/>
    <property type="evidence" value="ECO:0007669"/>
    <property type="project" value="TreeGrafter"/>
</dbReference>
<sequence>MDLEKEEIVRVLVLEPQKKSYDTISQLLVEWFGDYIELTWRSVFDNGAEEIKKNQYDLLITEIQFPELEDSSESILEMIMDLAGPSELPVVVFTKAEGKQLPIHAFQLGINEYFSKRRLKKNVLEHRFRNLFREIYRKKVVSIQMDDSLKRFQDLYGMNQSEIQDLNTMVKKFKKELEKEYEEKLNLETEKKKMQNVFGMYVDPIIVESLMNNTLSLDQKGKEQEVSVLFSDIRGYTTLSEKMKPEQVISFLNEYFTAMTEVILGYGGMIDKYIGDSIMCLFGAPVFQEDHRQNALDCAVEMVQVFELWQPKWQQIYGFTPQIGIGLASGKAIVGNVGSFQKLSYTAVGDTVNMASRLESIAKPMHVYVSEGLYNFLPEDYANKYRYEELEPVKIKGKEGLHRILSVKPLS</sequence>
<dbReference type="Proteomes" id="UP000297891">
    <property type="component" value="Unassembled WGS sequence"/>
</dbReference>
<dbReference type="PROSITE" id="PS50110">
    <property type="entry name" value="RESPONSE_REGULATORY"/>
    <property type="match status" value="1"/>
</dbReference>
<dbReference type="Pfam" id="PF00211">
    <property type="entry name" value="Guanylate_cyc"/>
    <property type="match status" value="1"/>
</dbReference>
<dbReference type="PROSITE" id="PS50125">
    <property type="entry name" value="GUANYLATE_CYCLASE_2"/>
    <property type="match status" value="1"/>
</dbReference>
<dbReference type="InterPro" id="IPR001789">
    <property type="entry name" value="Sig_transdc_resp-reg_receiver"/>
</dbReference>
<dbReference type="InterPro" id="IPR050697">
    <property type="entry name" value="Adenylyl/Guanylyl_Cyclase_3/4"/>
</dbReference>
<evidence type="ECO:0000259" key="4">
    <source>
        <dbReference type="PROSITE" id="PS50125"/>
    </source>
</evidence>
<proteinExistence type="predicted"/>
<keyword evidence="6" id="KW-1185">Reference proteome</keyword>
<dbReference type="GO" id="GO:0000160">
    <property type="term" value="P:phosphorelay signal transduction system"/>
    <property type="evidence" value="ECO:0007669"/>
    <property type="project" value="InterPro"/>
</dbReference>
<dbReference type="AlphaFoldDB" id="A0A2M9Y0D2"/>
<name>A0A2M9Y0D2_9LEPT</name>
<dbReference type="GO" id="GO:0004016">
    <property type="term" value="F:adenylate cyclase activity"/>
    <property type="evidence" value="ECO:0007669"/>
    <property type="project" value="UniProtKB-ARBA"/>
</dbReference>
<dbReference type="SUPFAM" id="SSF52172">
    <property type="entry name" value="CheY-like"/>
    <property type="match status" value="1"/>
</dbReference>
<dbReference type="InterPro" id="IPR001054">
    <property type="entry name" value="A/G_cyclase"/>
</dbReference>
<dbReference type="PANTHER" id="PTHR43081:SF1">
    <property type="entry name" value="ADENYLATE CYCLASE, TERMINAL-DIFFERENTIATION SPECIFIC"/>
    <property type="match status" value="1"/>
</dbReference>
<comment type="caution">
    <text evidence="5">The sequence shown here is derived from an EMBL/GenBank/DDBJ whole genome shotgun (WGS) entry which is preliminary data.</text>
</comment>
<gene>
    <name evidence="5" type="ORF">EHQ30_00730</name>
</gene>
<accession>A0A2M9Y0D2</accession>
<dbReference type="SMART" id="SM00044">
    <property type="entry name" value="CYCc"/>
    <property type="match status" value="1"/>
</dbReference>
<dbReference type="Gene3D" id="3.30.70.1230">
    <property type="entry name" value="Nucleotide cyclase"/>
    <property type="match status" value="1"/>
</dbReference>